<name>A0AAN9PQJ6_CANGL</name>
<sequence>MNLFRSLVEERQHDVDVDVHVDKEVNNQGLRLEVVFRTLIDRYANANANASLVVVSYAALLSPSLSCGLSCFRDGCYLIDSLVLLWHLKFQIEWFIPCSLLL</sequence>
<proteinExistence type="predicted"/>
<organism evidence="1 2">
    <name type="scientific">Canavalia gladiata</name>
    <name type="common">Sword bean</name>
    <name type="synonym">Dolichos gladiatus</name>
    <dbReference type="NCBI Taxonomy" id="3824"/>
    <lineage>
        <taxon>Eukaryota</taxon>
        <taxon>Viridiplantae</taxon>
        <taxon>Streptophyta</taxon>
        <taxon>Embryophyta</taxon>
        <taxon>Tracheophyta</taxon>
        <taxon>Spermatophyta</taxon>
        <taxon>Magnoliopsida</taxon>
        <taxon>eudicotyledons</taxon>
        <taxon>Gunneridae</taxon>
        <taxon>Pentapetalae</taxon>
        <taxon>rosids</taxon>
        <taxon>fabids</taxon>
        <taxon>Fabales</taxon>
        <taxon>Fabaceae</taxon>
        <taxon>Papilionoideae</taxon>
        <taxon>50 kb inversion clade</taxon>
        <taxon>NPAAA clade</taxon>
        <taxon>indigoferoid/millettioid clade</taxon>
        <taxon>Phaseoleae</taxon>
        <taxon>Canavalia</taxon>
    </lineage>
</organism>
<keyword evidence="2" id="KW-1185">Reference proteome</keyword>
<comment type="caution">
    <text evidence="1">The sequence shown here is derived from an EMBL/GenBank/DDBJ whole genome shotgun (WGS) entry which is preliminary data.</text>
</comment>
<evidence type="ECO:0000313" key="2">
    <source>
        <dbReference type="Proteomes" id="UP001367508"/>
    </source>
</evidence>
<dbReference type="AlphaFoldDB" id="A0AAN9PQJ6"/>
<dbReference type="EMBL" id="JAYMYQ010000010">
    <property type="protein sequence ID" value="KAK7308300.1"/>
    <property type="molecule type" value="Genomic_DNA"/>
</dbReference>
<dbReference type="Proteomes" id="UP001367508">
    <property type="component" value="Unassembled WGS sequence"/>
</dbReference>
<accession>A0AAN9PQJ6</accession>
<evidence type="ECO:0000313" key="1">
    <source>
        <dbReference type="EMBL" id="KAK7308300.1"/>
    </source>
</evidence>
<protein>
    <submittedName>
        <fullName evidence="1">Uncharacterized protein</fullName>
    </submittedName>
</protein>
<reference evidence="1 2" key="1">
    <citation type="submission" date="2024-01" db="EMBL/GenBank/DDBJ databases">
        <title>The genomes of 5 underutilized Papilionoideae crops provide insights into root nodulation and disease resistanc.</title>
        <authorList>
            <person name="Jiang F."/>
        </authorList>
    </citation>
    <scope>NUCLEOTIDE SEQUENCE [LARGE SCALE GENOMIC DNA]</scope>
    <source>
        <strain evidence="1">LVBAO_FW01</strain>
        <tissue evidence="1">Leaves</tissue>
    </source>
</reference>
<gene>
    <name evidence="1" type="ORF">VNO77_41902</name>
</gene>